<proteinExistence type="predicted"/>
<evidence type="ECO:0000313" key="1">
    <source>
        <dbReference type="EMBL" id="PXF58543.1"/>
    </source>
</evidence>
<comment type="caution">
    <text evidence="1">The sequence shown here is derived from an EMBL/GenBank/DDBJ whole genome shotgun (WGS) entry which is preliminary data.</text>
</comment>
<protein>
    <submittedName>
        <fullName evidence="1">Uncharacterized protein</fullName>
    </submittedName>
</protein>
<sequence>MRTNIRNYSVTTTLLALLLMLSVGIGTVSAGGPIWAEQSDWNLSYVGQGSAPALADLDNDGDYDLLIGNNSGLALGYENTGGASSPVWTRKSSWDVYADPGYGGTKVAFADLDNDGDYDLLLGEGPTANTSAHENTGSVSSPVWTRKTSWDPPTLQYNGAKPALADLDNDGDYDLILSQAFMGDLFGYENTGGASSPVWTRKTSWDPPFVGQGATPDFADLDGDGDYDLLIGKKNNGTTYAYENTGGASSPVWTRKTSWDPPSVTAELSAKPALADLDNDGDYDLLIGTMDGVTLGFENVASVQMPAITAPGFLLSLISLFGLAVIVMRRMYKR</sequence>
<organism evidence="1 2">
    <name type="scientific">Candidatus Methanogaster sp</name>
    <dbReference type="NCBI Taxonomy" id="3386292"/>
    <lineage>
        <taxon>Archaea</taxon>
        <taxon>Methanobacteriati</taxon>
        <taxon>Methanobacteriota</taxon>
        <taxon>Stenosarchaea group</taxon>
        <taxon>Methanomicrobia</taxon>
        <taxon>Methanosarcinales</taxon>
        <taxon>ANME-2 cluster</taxon>
        <taxon>Candidatus Methanogasteraceae</taxon>
        <taxon>Candidatus Methanogaster</taxon>
    </lineage>
</organism>
<dbReference type="EMBL" id="PQXF01000035">
    <property type="protein sequence ID" value="PXF58543.1"/>
    <property type="molecule type" value="Genomic_DNA"/>
</dbReference>
<evidence type="ECO:0000313" key="2">
    <source>
        <dbReference type="Proteomes" id="UP000248329"/>
    </source>
</evidence>
<name>A0AC61KZX1_9EURY</name>
<dbReference type="Proteomes" id="UP000248329">
    <property type="component" value="Unassembled WGS sequence"/>
</dbReference>
<gene>
    <name evidence="1" type="ORF">C4B59_13180</name>
</gene>
<accession>A0AC61KZX1</accession>
<reference evidence="1" key="1">
    <citation type="submission" date="2018-01" db="EMBL/GenBank/DDBJ databases">
        <authorList>
            <person name="Krukenberg V."/>
        </authorList>
    </citation>
    <scope>NUCLEOTIDE SEQUENCE</scope>
    <source>
        <strain evidence="1">E20ANME2</strain>
    </source>
</reference>